<dbReference type="EMBL" id="VSRR010006837">
    <property type="protein sequence ID" value="MPC45670.1"/>
    <property type="molecule type" value="Genomic_DNA"/>
</dbReference>
<proteinExistence type="predicted"/>
<reference evidence="2 3" key="1">
    <citation type="submission" date="2019-05" db="EMBL/GenBank/DDBJ databases">
        <title>Another draft genome of Portunus trituberculatus and its Hox gene families provides insights of decapod evolution.</title>
        <authorList>
            <person name="Jeong J.-H."/>
            <person name="Song I."/>
            <person name="Kim S."/>
            <person name="Choi T."/>
            <person name="Kim D."/>
            <person name="Ryu S."/>
            <person name="Kim W."/>
        </authorList>
    </citation>
    <scope>NUCLEOTIDE SEQUENCE [LARGE SCALE GENOMIC DNA]</scope>
    <source>
        <tissue evidence="2">Muscle</tissue>
    </source>
</reference>
<comment type="caution">
    <text evidence="2">The sequence shown here is derived from an EMBL/GenBank/DDBJ whole genome shotgun (WGS) entry which is preliminary data.</text>
</comment>
<accession>A0A5B7FDH5</accession>
<sequence length="101" mass="11569">MTGAGWARCSKDRETSGKASGRWPAWTPAFLVLLIVHGPLIPPTWLKEEPEWYSKQPAVFKTAPSWYYIPPHWYNSPPTPHHTVTHKAQASQVDQVIKRHE</sequence>
<gene>
    <name evidence="2" type="ORF">E2C01_039376</name>
</gene>
<evidence type="ECO:0000313" key="3">
    <source>
        <dbReference type="Proteomes" id="UP000324222"/>
    </source>
</evidence>
<evidence type="ECO:0000313" key="2">
    <source>
        <dbReference type="EMBL" id="MPC45670.1"/>
    </source>
</evidence>
<name>A0A5B7FDH5_PORTR</name>
<protein>
    <submittedName>
        <fullName evidence="2">Uncharacterized protein</fullName>
    </submittedName>
</protein>
<organism evidence="2 3">
    <name type="scientific">Portunus trituberculatus</name>
    <name type="common">Swimming crab</name>
    <name type="synonym">Neptunus trituberculatus</name>
    <dbReference type="NCBI Taxonomy" id="210409"/>
    <lineage>
        <taxon>Eukaryota</taxon>
        <taxon>Metazoa</taxon>
        <taxon>Ecdysozoa</taxon>
        <taxon>Arthropoda</taxon>
        <taxon>Crustacea</taxon>
        <taxon>Multicrustacea</taxon>
        <taxon>Malacostraca</taxon>
        <taxon>Eumalacostraca</taxon>
        <taxon>Eucarida</taxon>
        <taxon>Decapoda</taxon>
        <taxon>Pleocyemata</taxon>
        <taxon>Brachyura</taxon>
        <taxon>Eubrachyura</taxon>
        <taxon>Portunoidea</taxon>
        <taxon>Portunidae</taxon>
        <taxon>Portuninae</taxon>
        <taxon>Portunus</taxon>
    </lineage>
</organism>
<dbReference type="Proteomes" id="UP000324222">
    <property type="component" value="Unassembled WGS sequence"/>
</dbReference>
<dbReference type="AlphaFoldDB" id="A0A5B7FDH5"/>
<evidence type="ECO:0000256" key="1">
    <source>
        <dbReference type="SAM" id="MobiDB-lite"/>
    </source>
</evidence>
<feature type="region of interest" description="Disordered" evidence="1">
    <location>
        <begin position="1"/>
        <end position="22"/>
    </location>
</feature>
<keyword evidence="3" id="KW-1185">Reference proteome</keyword>